<dbReference type="InterPro" id="IPR015896">
    <property type="entry name" value="4pyrrol_synth_GluRdtase_dimer"/>
</dbReference>
<feature type="binding site" evidence="9 11">
    <location>
        <begin position="49"/>
        <end position="52"/>
    </location>
    <ligand>
        <name>substrate</name>
    </ligand>
</feature>
<evidence type="ECO:0000313" key="18">
    <source>
        <dbReference type="EMBL" id="MCP3427649.1"/>
    </source>
</evidence>
<dbReference type="AlphaFoldDB" id="A0AA41X2Y9"/>
<keyword evidence="6 9" id="KW-0627">Porphyrin biosynthesis</keyword>
<comment type="subunit">
    <text evidence="9">Homodimer.</text>
</comment>
<keyword evidence="19" id="KW-1185">Reference proteome</keyword>
<evidence type="ECO:0000256" key="5">
    <source>
        <dbReference type="ARBA" id="ARBA00023002"/>
    </source>
</evidence>
<evidence type="ECO:0000256" key="7">
    <source>
        <dbReference type="ARBA" id="ARBA00047464"/>
    </source>
</evidence>
<keyword evidence="4 9" id="KW-0521">NADP</keyword>
<feature type="binding site" evidence="9 11">
    <location>
        <position position="119"/>
    </location>
    <ligand>
        <name>substrate</name>
    </ligand>
</feature>
<dbReference type="SUPFAM" id="SSF69742">
    <property type="entry name" value="Glutamyl tRNA-reductase catalytic, N-terminal domain"/>
    <property type="match status" value="1"/>
</dbReference>
<feature type="domain" description="Glutamyl-tRNA reductase N-terminal" evidence="17">
    <location>
        <begin position="7"/>
        <end position="155"/>
    </location>
</feature>
<dbReference type="Proteomes" id="UP001165413">
    <property type="component" value="Unassembled WGS sequence"/>
</dbReference>
<evidence type="ECO:0000256" key="9">
    <source>
        <dbReference type="HAMAP-Rule" id="MF_00087"/>
    </source>
</evidence>
<evidence type="ECO:0000259" key="16">
    <source>
        <dbReference type="Pfam" id="PF01488"/>
    </source>
</evidence>
<dbReference type="NCBIfam" id="TIGR01035">
    <property type="entry name" value="hemA"/>
    <property type="match status" value="1"/>
</dbReference>
<dbReference type="InterPro" id="IPR036453">
    <property type="entry name" value="GluRdtase_dimer_dom_sf"/>
</dbReference>
<dbReference type="GO" id="GO:0019353">
    <property type="term" value="P:protoporphyrinogen IX biosynthetic process from glutamate"/>
    <property type="evidence" value="ECO:0007669"/>
    <property type="project" value="TreeGrafter"/>
</dbReference>
<sequence length="423" mass="46467">MTIIAFGINHNTASVDLREKVAFTPDSLADAFASLKNIPDVSGSVVLSTCNRTEIYLEADDSANSNFVYEWLANFHQIDEYDVKKHAYLHENGQALEHIMKVASGLDSLILGEPQILGQVKQAVSDARHHAALTNEFHKVFEHTFQVAKRVRNETEIGANAVSVAFAAVQLAKQIFSPLHKANVLLVGAGETIELVAKHLHEQGAVNIDVANRTLAKAQDIAQKFNGHAITLNQLPSHLASADIVISSTASQLPIIGKGMVEHALTERKHKPMLMVDIAVPRDIEGEVGHLDEIYLYTVDDLQQIVQENLANREQAALEALDLIKVQISQYEQWQQSQASVDIVKGYREANQHVRDKLLAKCKQQIADGQDIDQALDEFSYKLTNQLSHAPTKILSQLIAQGDPAVLNLLKAVLGTKPDASSN</sequence>
<evidence type="ECO:0000259" key="15">
    <source>
        <dbReference type="Pfam" id="PF00745"/>
    </source>
</evidence>
<dbReference type="GO" id="GO:0008883">
    <property type="term" value="F:glutamyl-tRNA reductase activity"/>
    <property type="evidence" value="ECO:0007669"/>
    <property type="project" value="UniProtKB-UniRule"/>
</dbReference>
<dbReference type="Pfam" id="PF00745">
    <property type="entry name" value="GlutR_dimer"/>
    <property type="match status" value="1"/>
</dbReference>
<dbReference type="InterPro" id="IPR006151">
    <property type="entry name" value="Shikm_DH/Glu-tRNA_Rdtase"/>
</dbReference>
<dbReference type="EMBL" id="JANATA010000001">
    <property type="protein sequence ID" value="MCP3427649.1"/>
    <property type="molecule type" value="Genomic_DNA"/>
</dbReference>
<feature type="domain" description="Quinate/shikimate 5-dehydrogenase/glutamyl-tRNA reductase" evidence="16">
    <location>
        <begin position="170"/>
        <end position="305"/>
    </location>
</feature>
<feature type="binding site" evidence="9 11">
    <location>
        <position position="108"/>
    </location>
    <ligand>
        <name>substrate</name>
    </ligand>
</feature>
<comment type="miscellaneous">
    <text evidence="9">During catalysis, the active site Cys acts as a nucleophile attacking the alpha-carbonyl group of tRNA-bound glutamate with the formation of a thioester intermediate between enzyme and glutamate, and the concomitant release of tRNA(Glu). The thioester intermediate is finally reduced by direct hydride transfer from NADPH, to form the product GSA.</text>
</comment>
<dbReference type="PANTHER" id="PTHR43013:SF1">
    <property type="entry name" value="GLUTAMYL-TRNA REDUCTASE"/>
    <property type="match status" value="1"/>
</dbReference>
<evidence type="ECO:0000256" key="1">
    <source>
        <dbReference type="ARBA" id="ARBA00005059"/>
    </source>
</evidence>
<keyword evidence="5 9" id="KW-0560">Oxidoreductase</keyword>
<dbReference type="PROSITE" id="PS00747">
    <property type="entry name" value="GLUTR"/>
    <property type="match status" value="1"/>
</dbReference>
<feature type="domain" description="Tetrapyrrole biosynthesis glutamyl-tRNA reductase dimerisation" evidence="15">
    <location>
        <begin position="320"/>
        <end position="413"/>
    </location>
</feature>
<proteinExistence type="inferred from homology"/>
<name>A0AA41X2Y9_9ALTE</name>
<dbReference type="PANTHER" id="PTHR43013">
    <property type="entry name" value="GLUTAMYL-TRNA REDUCTASE"/>
    <property type="match status" value="1"/>
</dbReference>
<feature type="active site" description="Nucleophile" evidence="9 10">
    <location>
        <position position="50"/>
    </location>
</feature>
<evidence type="ECO:0000256" key="2">
    <source>
        <dbReference type="ARBA" id="ARBA00005916"/>
    </source>
</evidence>
<dbReference type="CDD" id="cd05213">
    <property type="entry name" value="NAD_bind_Glutamyl_tRNA_reduct"/>
    <property type="match status" value="1"/>
</dbReference>
<evidence type="ECO:0000256" key="6">
    <source>
        <dbReference type="ARBA" id="ARBA00023244"/>
    </source>
</evidence>
<dbReference type="FunFam" id="3.40.50.720:FF:000031">
    <property type="entry name" value="Glutamyl-tRNA reductase"/>
    <property type="match status" value="1"/>
</dbReference>
<evidence type="ECO:0000256" key="3">
    <source>
        <dbReference type="ARBA" id="ARBA00012970"/>
    </source>
</evidence>
<organism evidence="18 19">
    <name type="scientific">Opacimonas viscosa</name>
    <dbReference type="NCBI Taxonomy" id="2961944"/>
    <lineage>
        <taxon>Bacteria</taxon>
        <taxon>Pseudomonadati</taxon>
        <taxon>Pseudomonadota</taxon>
        <taxon>Gammaproteobacteria</taxon>
        <taxon>Alteromonadales</taxon>
        <taxon>Alteromonadaceae</taxon>
        <taxon>Opacimonas</taxon>
    </lineage>
</organism>
<dbReference type="SUPFAM" id="SSF69075">
    <property type="entry name" value="Glutamyl tRNA-reductase dimerization domain"/>
    <property type="match status" value="1"/>
</dbReference>
<dbReference type="InterPro" id="IPR018214">
    <property type="entry name" value="GluRdtase_CS"/>
</dbReference>
<dbReference type="SUPFAM" id="SSF51735">
    <property type="entry name" value="NAD(P)-binding Rossmann-fold domains"/>
    <property type="match status" value="1"/>
</dbReference>
<dbReference type="InterPro" id="IPR015895">
    <property type="entry name" value="4pyrrol_synth_GluRdtase_N"/>
</dbReference>
<dbReference type="FunFam" id="3.30.460.30:FF:000001">
    <property type="entry name" value="Glutamyl-tRNA reductase"/>
    <property type="match status" value="1"/>
</dbReference>
<protein>
    <recommendedName>
        <fullName evidence="8 9">Glutamyl-tRNA reductase</fullName>
        <shortName evidence="9">GluTR</shortName>
        <ecNumber evidence="3 9">1.2.1.70</ecNumber>
    </recommendedName>
</protein>
<feature type="site" description="Important for activity" evidence="9 13">
    <location>
        <position position="98"/>
    </location>
</feature>
<dbReference type="Gene3D" id="3.40.50.720">
    <property type="entry name" value="NAD(P)-binding Rossmann-like Domain"/>
    <property type="match status" value="1"/>
</dbReference>
<reference evidence="18" key="1">
    <citation type="submission" date="2022-07" db="EMBL/GenBank/DDBJ databases">
        <title>Characterization of the Novel Bacterium Alteromonas immobilis LMIT006 and Alteromonas gregis LMIT007.</title>
        <authorList>
            <person name="Lin X."/>
        </authorList>
    </citation>
    <scope>NUCLEOTIDE SEQUENCE</scope>
    <source>
        <strain evidence="18">LMIT007</strain>
    </source>
</reference>
<comment type="function">
    <text evidence="9">Catalyzes the NADPH-dependent reduction of glutamyl-tRNA(Glu) to glutamate 1-semialdehyde (GSA).</text>
</comment>
<evidence type="ECO:0000256" key="12">
    <source>
        <dbReference type="PIRSR" id="PIRSR000445-3"/>
    </source>
</evidence>
<comment type="pathway">
    <text evidence="1 9 14">Porphyrin-containing compound metabolism; protoporphyrin-IX biosynthesis; 5-aminolevulinate from L-glutamyl-tRNA(Glu): step 1/2.</text>
</comment>
<dbReference type="Pfam" id="PF01488">
    <property type="entry name" value="Shikimate_DH"/>
    <property type="match status" value="1"/>
</dbReference>
<comment type="similarity">
    <text evidence="2 9 14">Belongs to the glutamyl-tRNA reductase family.</text>
</comment>
<evidence type="ECO:0000256" key="8">
    <source>
        <dbReference type="ARBA" id="ARBA00068659"/>
    </source>
</evidence>
<dbReference type="HAMAP" id="MF_00087">
    <property type="entry name" value="Glu_tRNA_reductase"/>
    <property type="match status" value="1"/>
</dbReference>
<dbReference type="Pfam" id="PF05201">
    <property type="entry name" value="GlutR_N"/>
    <property type="match status" value="1"/>
</dbReference>
<comment type="catalytic activity">
    <reaction evidence="7 9 14">
        <text>(S)-4-amino-5-oxopentanoate + tRNA(Glu) + NADP(+) = L-glutamyl-tRNA(Glu) + NADPH + H(+)</text>
        <dbReference type="Rhea" id="RHEA:12344"/>
        <dbReference type="Rhea" id="RHEA-COMP:9663"/>
        <dbReference type="Rhea" id="RHEA-COMP:9680"/>
        <dbReference type="ChEBI" id="CHEBI:15378"/>
        <dbReference type="ChEBI" id="CHEBI:57501"/>
        <dbReference type="ChEBI" id="CHEBI:57783"/>
        <dbReference type="ChEBI" id="CHEBI:58349"/>
        <dbReference type="ChEBI" id="CHEBI:78442"/>
        <dbReference type="ChEBI" id="CHEBI:78520"/>
        <dbReference type="EC" id="1.2.1.70"/>
    </reaction>
</comment>
<dbReference type="GO" id="GO:0050661">
    <property type="term" value="F:NADP binding"/>
    <property type="evidence" value="ECO:0007669"/>
    <property type="project" value="InterPro"/>
</dbReference>
<dbReference type="InterPro" id="IPR036343">
    <property type="entry name" value="GluRdtase_N_sf"/>
</dbReference>
<comment type="domain">
    <text evidence="9">Possesses an unusual extended V-shaped dimeric structure with each monomer consisting of three distinct domains arranged along a curved 'spinal' alpha-helix. The N-terminal catalytic domain specifically recognizes the glutamate moiety of the substrate. The second domain is the NADPH-binding domain, and the third C-terminal domain is responsible for dimerization.</text>
</comment>
<evidence type="ECO:0000256" key="10">
    <source>
        <dbReference type="PIRSR" id="PIRSR000445-1"/>
    </source>
</evidence>
<dbReference type="InterPro" id="IPR000343">
    <property type="entry name" value="4pyrrol_synth_GluRdtase"/>
</dbReference>
<feature type="binding site" evidence="9 12">
    <location>
        <begin position="188"/>
        <end position="193"/>
    </location>
    <ligand>
        <name>NADP(+)</name>
        <dbReference type="ChEBI" id="CHEBI:58349"/>
    </ligand>
</feature>
<dbReference type="InterPro" id="IPR036291">
    <property type="entry name" value="NAD(P)-bd_dom_sf"/>
</dbReference>
<evidence type="ECO:0000259" key="17">
    <source>
        <dbReference type="Pfam" id="PF05201"/>
    </source>
</evidence>
<evidence type="ECO:0000313" key="19">
    <source>
        <dbReference type="Proteomes" id="UP001165413"/>
    </source>
</evidence>
<dbReference type="Gene3D" id="3.30.460.30">
    <property type="entry name" value="Glutamyl-tRNA reductase, N-terminal domain"/>
    <property type="match status" value="1"/>
</dbReference>
<comment type="caution">
    <text evidence="18">The sequence shown here is derived from an EMBL/GenBank/DDBJ whole genome shotgun (WGS) entry which is preliminary data.</text>
</comment>
<evidence type="ECO:0000256" key="14">
    <source>
        <dbReference type="RuleBase" id="RU000584"/>
    </source>
</evidence>
<evidence type="ECO:0000256" key="11">
    <source>
        <dbReference type="PIRSR" id="PIRSR000445-2"/>
    </source>
</evidence>
<dbReference type="RefSeq" id="WP_254098184.1">
    <property type="nucleotide sequence ID" value="NZ_JANATA010000001.1"/>
</dbReference>
<accession>A0AA41X2Y9</accession>
<evidence type="ECO:0000256" key="13">
    <source>
        <dbReference type="PIRSR" id="PIRSR000445-4"/>
    </source>
</evidence>
<feature type="binding site" evidence="9 11">
    <location>
        <begin position="113"/>
        <end position="115"/>
    </location>
    <ligand>
        <name>substrate</name>
    </ligand>
</feature>
<gene>
    <name evidence="9 18" type="primary">hemA</name>
    <name evidence="18" type="ORF">NLF92_01650</name>
</gene>
<dbReference type="EC" id="1.2.1.70" evidence="3 9"/>
<dbReference type="PIRSF" id="PIRSF000445">
    <property type="entry name" value="4pyrrol_synth_GluRdtase"/>
    <property type="match status" value="1"/>
</dbReference>
<evidence type="ECO:0000256" key="4">
    <source>
        <dbReference type="ARBA" id="ARBA00022857"/>
    </source>
</evidence>